<dbReference type="Pfam" id="PF04138">
    <property type="entry name" value="GtrA_DPMS_TM"/>
    <property type="match status" value="1"/>
</dbReference>
<gene>
    <name evidence="8" type="ORF">A3D59_04310</name>
</gene>
<name>A0A1G2R5E7_9BACT</name>
<feature type="transmembrane region" description="Helical" evidence="6">
    <location>
        <begin position="45"/>
        <end position="68"/>
    </location>
</feature>
<dbReference type="InterPro" id="IPR007267">
    <property type="entry name" value="GtrA_DPMS_TM"/>
</dbReference>
<protein>
    <recommendedName>
        <fullName evidence="7">GtrA/DPMS transmembrane domain-containing protein</fullName>
    </recommendedName>
</protein>
<dbReference type="GO" id="GO:0000271">
    <property type="term" value="P:polysaccharide biosynthetic process"/>
    <property type="evidence" value="ECO:0007669"/>
    <property type="project" value="InterPro"/>
</dbReference>
<evidence type="ECO:0000256" key="5">
    <source>
        <dbReference type="ARBA" id="ARBA00023136"/>
    </source>
</evidence>
<evidence type="ECO:0000259" key="7">
    <source>
        <dbReference type="Pfam" id="PF04138"/>
    </source>
</evidence>
<reference evidence="8 9" key="1">
    <citation type="journal article" date="2016" name="Nat. Commun.">
        <title>Thousands of microbial genomes shed light on interconnected biogeochemical processes in an aquifer system.</title>
        <authorList>
            <person name="Anantharaman K."/>
            <person name="Brown C.T."/>
            <person name="Hug L.A."/>
            <person name="Sharon I."/>
            <person name="Castelle C.J."/>
            <person name="Probst A.J."/>
            <person name="Thomas B.C."/>
            <person name="Singh A."/>
            <person name="Wilkins M.J."/>
            <person name="Karaoz U."/>
            <person name="Brodie E.L."/>
            <person name="Williams K.H."/>
            <person name="Hubbard S.S."/>
            <person name="Banfield J.F."/>
        </authorList>
    </citation>
    <scope>NUCLEOTIDE SEQUENCE [LARGE SCALE GENOMIC DNA]</scope>
</reference>
<evidence type="ECO:0000256" key="4">
    <source>
        <dbReference type="ARBA" id="ARBA00022989"/>
    </source>
</evidence>
<dbReference type="InterPro" id="IPR051401">
    <property type="entry name" value="GtrA_CellWall_Glycosyl"/>
</dbReference>
<evidence type="ECO:0000313" key="8">
    <source>
        <dbReference type="EMBL" id="OHA68080.1"/>
    </source>
</evidence>
<dbReference type="PANTHER" id="PTHR38459:SF1">
    <property type="entry name" value="PROPHAGE BACTOPRENOL-LINKED GLUCOSE TRANSLOCASE HOMOLOG"/>
    <property type="match status" value="1"/>
</dbReference>
<evidence type="ECO:0000256" key="1">
    <source>
        <dbReference type="ARBA" id="ARBA00004141"/>
    </source>
</evidence>
<accession>A0A1G2R5E7</accession>
<feature type="domain" description="GtrA/DPMS transmembrane" evidence="7">
    <location>
        <begin position="79"/>
        <end position="206"/>
    </location>
</feature>
<organism evidence="8 9">
    <name type="scientific">Candidatus Wildermuthbacteria bacterium RIFCSPHIGHO2_02_FULL_47_17</name>
    <dbReference type="NCBI Taxonomy" id="1802452"/>
    <lineage>
        <taxon>Bacteria</taxon>
        <taxon>Candidatus Wildermuthiibacteriota</taxon>
    </lineage>
</organism>
<evidence type="ECO:0000313" key="9">
    <source>
        <dbReference type="Proteomes" id="UP000179258"/>
    </source>
</evidence>
<dbReference type="EMBL" id="MHTX01000023">
    <property type="protein sequence ID" value="OHA68080.1"/>
    <property type="molecule type" value="Genomic_DNA"/>
</dbReference>
<feature type="transmembrane region" description="Helical" evidence="6">
    <location>
        <begin position="180"/>
        <end position="199"/>
    </location>
</feature>
<proteinExistence type="inferred from homology"/>
<dbReference type="AlphaFoldDB" id="A0A1G2R5E7"/>
<comment type="subcellular location">
    <subcellularLocation>
        <location evidence="1">Membrane</location>
        <topology evidence="1">Multi-pass membrane protein</topology>
    </subcellularLocation>
</comment>
<evidence type="ECO:0000256" key="6">
    <source>
        <dbReference type="SAM" id="Phobius"/>
    </source>
</evidence>
<dbReference type="PANTHER" id="PTHR38459">
    <property type="entry name" value="PROPHAGE BACTOPRENOL-LINKED GLUCOSE TRANSLOCASE HOMOLOG"/>
    <property type="match status" value="1"/>
</dbReference>
<comment type="similarity">
    <text evidence="2">Belongs to the GtrA family.</text>
</comment>
<feature type="transmembrane region" description="Helical" evidence="6">
    <location>
        <begin position="148"/>
        <end position="168"/>
    </location>
</feature>
<dbReference type="Proteomes" id="UP000179258">
    <property type="component" value="Unassembled WGS sequence"/>
</dbReference>
<feature type="transmembrane region" description="Helical" evidence="6">
    <location>
        <begin position="80"/>
        <end position="101"/>
    </location>
</feature>
<keyword evidence="4 6" id="KW-1133">Transmembrane helix</keyword>
<feature type="transmembrane region" description="Helical" evidence="6">
    <location>
        <begin position="107"/>
        <end position="127"/>
    </location>
</feature>
<dbReference type="GO" id="GO:0005886">
    <property type="term" value="C:plasma membrane"/>
    <property type="evidence" value="ECO:0007669"/>
    <property type="project" value="TreeGrafter"/>
</dbReference>
<comment type="caution">
    <text evidence="8">The sequence shown here is derived from an EMBL/GenBank/DDBJ whole genome shotgun (WGS) entry which is preliminary data.</text>
</comment>
<evidence type="ECO:0000256" key="2">
    <source>
        <dbReference type="ARBA" id="ARBA00009399"/>
    </source>
</evidence>
<keyword evidence="5 6" id="KW-0472">Membrane</keyword>
<feature type="transmembrane region" description="Helical" evidence="6">
    <location>
        <begin position="19"/>
        <end position="39"/>
    </location>
</feature>
<sequence>MENTSGEVSSGGMKKSDMLAALVIGEVCAWLILAVFKNLRVDLPLVWALPVVLPILSLAGLSVAFFIGKKISVLWQVAKFGLVGILNTLMDLGILNFLIFISGIAEGLPFTVFKGASFSLAVINSYFWNKFWTFRGKGTATGKEFIQFLLVSVTGFGINVGLASLVVNFVGPQFGLTKELWANVGALAAVSLSMVWNFAGYKFIVFKG</sequence>
<evidence type="ECO:0000256" key="3">
    <source>
        <dbReference type="ARBA" id="ARBA00022692"/>
    </source>
</evidence>
<keyword evidence="3 6" id="KW-0812">Transmembrane</keyword>